<sequence length="174" mass="19585">MNLEERIAHHVRMAEAYRDAYLDQSVKDGAAFADAWKFADDGVYVSPYFTGDQVFPFSEFPTDTARASTMEAKAYSLTFPDWKPASFDYWPASNGVVMKTRWEGHTKDGVKMGFYSYSFIQTNDDGQLTRWETHVNDEYNAFLDVAIGVHGPFNGTSEYVEALERTLAAAGVTV</sequence>
<organism evidence="1 2">
    <name type="scientific">Mycolicibacterium chitae</name>
    <name type="common">Mycobacterium chitae</name>
    <dbReference type="NCBI Taxonomy" id="1792"/>
    <lineage>
        <taxon>Bacteria</taxon>
        <taxon>Bacillati</taxon>
        <taxon>Actinomycetota</taxon>
        <taxon>Actinomycetes</taxon>
        <taxon>Mycobacteriales</taxon>
        <taxon>Mycobacteriaceae</taxon>
        <taxon>Mycolicibacterium</taxon>
    </lineage>
</organism>
<protein>
    <recommendedName>
        <fullName evidence="3">SnoaL-like domain-containing protein</fullName>
    </recommendedName>
</protein>
<proteinExistence type="predicted"/>
<evidence type="ECO:0000313" key="1">
    <source>
        <dbReference type="EMBL" id="VEG50733.1"/>
    </source>
</evidence>
<name>A0A3S5EIT4_MYCCI</name>
<dbReference type="EMBL" id="LR134355">
    <property type="protein sequence ID" value="VEG50733.1"/>
    <property type="molecule type" value="Genomic_DNA"/>
</dbReference>
<reference evidence="1 2" key="1">
    <citation type="submission" date="2018-12" db="EMBL/GenBank/DDBJ databases">
        <authorList>
            <consortium name="Pathogen Informatics"/>
        </authorList>
    </citation>
    <scope>NUCLEOTIDE SEQUENCE [LARGE SCALE GENOMIC DNA]</scope>
    <source>
        <strain evidence="1 2">NCTC10485</strain>
    </source>
</reference>
<dbReference type="AlphaFoldDB" id="A0A3S5EIT4"/>
<dbReference type="InterPro" id="IPR032710">
    <property type="entry name" value="NTF2-like_dom_sf"/>
</dbReference>
<dbReference type="OrthoDB" id="4535563at2"/>
<keyword evidence="2" id="KW-1185">Reference proteome</keyword>
<dbReference type="Proteomes" id="UP000282551">
    <property type="component" value="Chromosome"/>
</dbReference>
<evidence type="ECO:0008006" key="3">
    <source>
        <dbReference type="Google" id="ProtNLM"/>
    </source>
</evidence>
<gene>
    <name evidence="1" type="ORF">NCTC10485_05053</name>
</gene>
<accession>A0A3S5EIT4</accession>
<evidence type="ECO:0000313" key="2">
    <source>
        <dbReference type="Proteomes" id="UP000282551"/>
    </source>
</evidence>
<dbReference type="RefSeq" id="WP_126336313.1">
    <property type="nucleotide sequence ID" value="NZ_AP022604.1"/>
</dbReference>
<dbReference type="SUPFAM" id="SSF54427">
    <property type="entry name" value="NTF2-like"/>
    <property type="match status" value="1"/>
</dbReference>